<dbReference type="AlphaFoldDB" id="A0A5C6IKB3"/>
<evidence type="ECO:0000313" key="1">
    <source>
        <dbReference type="EMBL" id="TWV29508.1"/>
    </source>
</evidence>
<protein>
    <submittedName>
        <fullName evidence="1">Uncharacterized protein</fullName>
    </submittedName>
</protein>
<gene>
    <name evidence="1" type="ORF">FRZ03_37775</name>
</gene>
<dbReference type="EMBL" id="VOGW01000202">
    <property type="protein sequence ID" value="TWV29508.1"/>
    <property type="molecule type" value="Genomic_DNA"/>
</dbReference>
<reference evidence="1" key="1">
    <citation type="journal article" date="2019" name="Microbiol. Resour. Announc.">
        <title>Draft Genomic Sequences of Streptomyces misionensis and Streptomyces albidoflavus, bacteria applied for phytopathogen biocontrol.</title>
        <authorList>
            <person name="Pylro V."/>
            <person name="Dias A."/>
            <person name="Andreote F."/>
            <person name="Varani A."/>
            <person name="Andreote C."/>
            <person name="Bernardo E."/>
            <person name="Martins T."/>
        </authorList>
    </citation>
    <scope>NUCLEOTIDE SEQUENCE [LARGE SCALE GENOMIC DNA]</scope>
    <source>
        <strain evidence="1">66</strain>
    </source>
</reference>
<keyword evidence="2" id="KW-1185">Reference proteome</keyword>
<dbReference type="Proteomes" id="UP000320481">
    <property type="component" value="Unassembled WGS sequence"/>
</dbReference>
<organism evidence="1 2">
    <name type="scientific">Streptomyces misionensis</name>
    <dbReference type="NCBI Taxonomy" id="67331"/>
    <lineage>
        <taxon>Bacteria</taxon>
        <taxon>Bacillati</taxon>
        <taxon>Actinomycetota</taxon>
        <taxon>Actinomycetes</taxon>
        <taxon>Kitasatosporales</taxon>
        <taxon>Streptomycetaceae</taxon>
        <taxon>Streptomyces</taxon>
    </lineage>
</organism>
<comment type="caution">
    <text evidence="1">The sequence shown here is derived from an EMBL/GenBank/DDBJ whole genome shotgun (WGS) entry which is preliminary data.</text>
</comment>
<name>A0A5C6IKB3_9ACTN</name>
<accession>A0A5C6IKB3</accession>
<sequence>MVPPPRGTREGAHASGRRTVACPVPGYITFAANALCKEWARTHSHGLWCSDGPWEKLTADKLEQ</sequence>
<evidence type="ECO:0000313" key="2">
    <source>
        <dbReference type="Proteomes" id="UP000320481"/>
    </source>
</evidence>
<proteinExistence type="predicted"/>